<dbReference type="Gene3D" id="3.40.50.2000">
    <property type="entry name" value="Glycogen Phosphorylase B"/>
    <property type="match status" value="1"/>
</dbReference>
<dbReference type="AlphaFoldDB" id="A0A955I4F7"/>
<comment type="similarity">
    <text evidence="2">Belongs to the glycosyltransferase 28 family.</text>
</comment>
<evidence type="ECO:0008006" key="9">
    <source>
        <dbReference type="Google" id="ProtNLM"/>
    </source>
</evidence>
<reference evidence="7" key="2">
    <citation type="journal article" date="2021" name="Microbiome">
        <title>Successional dynamics and alternative stable states in a saline activated sludge microbial community over 9 years.</title>
        <authorList>
            <person name="Wang Y."/>
            <person name="Ye J."/>
            <person name="Ju F."/>
            <person name="Liu L."/>
            <person name="Boyd J.A."/>
            <person name="Deng Y."/>
            <person name="Parks D.H."/>
            <person name="Jiang X."/>
            <person name="Yin X."/>
            <person name="Woodcroft B.J."/>
            <person name="Tyson G.W."/>
            <person name="Hugenholtz P."/>
            <person name="Polz M.F."/>
            <person name="Zhang T."/>
        </authorList>
    </citation>
    <scope>NUCLEOTIDE SEQUENCE</scope>
    <source>
        <strain evidence="7">HKST-UBA12</strain>
    </source>
</reference>
<evidence type="ECO:0000256" key="4">
    <source>
        <dbReference type="ARBA" id="ARBA00022679"/>
    </source>
</evidence>
<keyword evidence="4" id="KW-0808">Transferase</keyword>
<dbReference type="PANTHER" id="PTHR43025">
    <property type="entry name" value="MONOGALACTOSYLDIACYLGLYCEROL SYNTHASE"/>
    <property type="match status" value="1"/>
</dbReference>
<feature type="domain" description="Diacylglycerol glucosyltransferase N-terminal" evidence="6">
    <location>
        <begin position="14"/>
        <end position="175"/>
    </location>
</feature>
<reference evidence="7" key="1">
    <citation type="submission" date="2020-04" db="EMBL/GenBank/DDBJ databases">
        <authorList>
            <person name="Zhang T."/>
        </authorList>
    </citation>
    <scope>NUCLEOTIDE SEQUENCE</scope>
    <source>
        <strain evidence="7">HKST-UBA12</strain>
    </source>
</reference>
<dbReference type="Pfam" id="PF04101">
    <property type="entry name" value="Glyco_tran_28_C"/>
    <property type="match status" value="1"/>
</dbReference>
<evidence type="ECO:0000313" key="8">
    <source>
        <dbReference type="Proteomes" id="UP000760819"/>
    </source>
</evidence>
<evidence type="ECO:0000259" key="6">
    <source>
        <dbReference type="Pfam" id="PF06925"/>
    </source>
</evidence>
<accession>A0A955I4F7</accession>
<feature type="domain" description="Glycosyl transferase family 28 C-terminal" evidence="5">
    <location>
        <begin position="206"/>
        <end position="297"/>
    </location>
</feature>
<dbReference type="GO" id="GO:0016020">
    <property type="term" value="C:membrane"/>
    <property type="evidence" value="ECO:0007669"/>
    <property type="project" value="UniProtKB-SubCell"/>
</dbReference>
<dbReference type="EMBL" id="JAGQLI010000021">
    <property type="protein sequence ID" value="MCA9378865.1"/>
    <property type="molecule type" value="Genomic_DNA"/>
</dbReference>
<gene>
    <name evidence="7" type="ORF">KC640_00400</name>
</gene>
<evidence type="ECO:0000259" key="5">
    <source>
        <dbReference type="Pfam" id="PF04101"/>
    </source>
</evidence>
<proteinExistence type="inferred from homology"/>
<dbReference type="GO" id="GO:0009247">
    <property type="term" value="P:glycolipid biosynthetic process"/>
    <property type="evidence" value="ECO:0007669"/>
    <property type="project" value="InterPro"/>
</dbReference>
<evidence type="ECO:0000256" key="3">
    <source>
        <dbReference type="ARBA" id="ARBA00022676"/>
    </source>
</evidence>
<name>A0A955I4F7_9BACT</name>
<organism evidence="7 8">
    <name type="scientific">Candidatus Dojkabacteria bacterium</name>
    <dbReference type="NCBI Taxonomy" id="2099670"/>
    <lineage>
        <taxon>Bacteria</taxon>
        <taxon>Candidatus Dojkabacteria</taxon>
    </lineage>
</organism>
<comment type="subcellular location">
    <subcellularLocation>
        <location evidence="1">Membrane</location>
    </subcellularLocation>
</comment>
<dbReference type="PANTHER" id="PTHR43025:SF3">
    <property type="entry name" value="MONOGALACTOSYLDIACYLGLYCEROL SYNTHASE 1, CHLOROPLASTIC"/>
    <property type="match status" value="1"/>
</dbReference>
<dbReference type="InterPro" id="IPR009695">
    <property type="entry name" value="Diacylglyc_glucosyltr_N"/>
</dbReference>
<evidence type="ECO:0000313" key="7">
    <source>
        <dbReference type="EMBL" id="MCA9378865.1"/>
    </source>
</evidence>
<evidence type="ECO:0000256" key="1">
    <source>
        <dbReference type="ARBA" id="ARBA00004370"/>
    </source>
</evidence>
<dbReference type="SUPFAM" id="SSF53756">
    <property type="entry name" value="UDP-Glycosyltransferase/glycogen phosphorylase"/>
    <property type="match status" value="1"/>
</dbReference>
<dbReference type="InterPro" id="IPR007235">
    <property type="entry name" value="Glyco_trans_28_C"/>
</dbReference>
<dbReference type="Proteomes" id="UP000760819">
    <property type="component" value="Unassembled WGS sequence"/>
</dbReference>
<comment type="caution">
    <text evidence="7">The sequence shown here is derived from an EMBL/GenBank/DDBJ whole genome shotgun (WGS) entry which is preliminary data.</text>
</comment>
<keyword evidence="3" id="KW-0328">Glycosyltransferase</keyword>
<dbReference type="Pfam" id="PF06925">
    <property type="entry name" value="MGDG_synth"/>
    <property type="match status" value="1"/>
</dbReference>
<evidence type="ECO:0000256" key="2">
    <source>
        <dbReference type="ARBA" id="ARBA00006962"/>
    </source>
</evidence>
<dbReference type="GO" id="GO:0016758">
    <property type="term" value="F:hexosyltransferase activity"/>
    <property type="evidence" value="ECO:0007669"/>
    <property type="project" value="InterPro"/>
</dbReference>
<dbReference type="InterPro" id="IPR050519">
    <property type="entry name" value="Glycosyltransf_28_UgtP"/>
</dbReference>
<sequence>MKVVIALSDVSGGHMSAAKAIASSLQIVSPGVDVEIVDLMKQVGKFPFADMEKSWKMVSNSQIAESFSNLAYRLLGTKIGHDLSSQIINWRIGKDALSKLNEYKPDIVVSTHFVVSAFLESAKYHGAKFKTMSVAADLVGFPRLLADRNADLVFAPTKAAAERFTRFGLPKENVAYPFFPLDPKLMNARLGGSLLAELNLNPNVPTVLVTGGGLGTVTLLEGVDELLDIDIQIIILAGKSMEFQEKLRQRYKSRSQVCILGFVDNMQDYVSAVDLVISKPGPATIVELEALKKKALFTRPVGAQELGNVPYLMQNPNFRYIGDDYETICRQVQELLENGTADFAPRFATDAGLQLAARILEVGGRDRLR</sequence>
<protein>
    <recommendedName>
        <fullName evidence="9">Glycosyltransferase</fullName>
    </recommendedName>
</protein>